<evidence type="ECO:0000256" key="3">
    <source>
        <dbReference type="ARBA" id="ARBA00022771"/>
    </source>
</evidence>
<evidence type="ECO:0000256" key="4">
    <source>
        <dbReference type="ARBA" id="ARBA00022833"/>
    </source>
</evidence>
<accession>A0ABR3L804</accession>
<evidence type="ECO:0000313" key="9">
    <source>
        <dbReference type="EMBL" id="KAL1249064.1"/>
    </source>
</evidence>
<dbReference type="Proteomes" id="UP001558613">
    <property type="component" value="Unassembled WGS sequence"/>
</dbReference>
<evidence type="ECO:0000256" key="5">
    <source>
        <dbReference type="ARBA" id="ARBA00023015"/>
    </source>
</evidence>
<dbReference type="EMBL" id="JAYMGO010000024">
    <property type="protein sequence ID" value="KAL1249064.1"/>
    <property type="molecule type" value="Genomic_DNA"/>
</dbReference>
<comment type="caution">
    <text evidence="9">The sequence shown here is derived from an EMBL/GenBank/DDBJ whole genome shotgun (WGS) entry which is preliminary data.</text>
</comment>
<dbReference type="InterPro" id="IPR003656">
    <property type="entry name" value="Znf_BED"/>
</dbReference>
<dbReference type="Pfam" id="PF02892">
    <property type="entry name" value="zf-BED"/>
    <property type="match status" value="1"/>
</dbReference>
<dbReference type="SUPFAM" id="SSF53098">
    <property type="entry name" value="Ribonuclease H-like"/>
    <property type="match status" value="1"/>
</dbReference>
<keyword evidence="2" id="KW-0479">Metal-binding</keyword>
<dbReference type="PANTHER" id="PTHR46481:SF10">
    <property type="entry name" value="ZINC FINGER BED DOMAIN-CONTAINING PROTEIN 39"/>
    <property type="match status" value="1"/>
</dbReference>
<keyword evidence="7" id="KW-0539">Nucleus</keyword>
<dbReference type="SUPFAM" id="SSF57667">
    <property type="entry name" value="beta-beta-alpha zinc fingers"/>
    <property type="match status" value="1"/>
</dbReference>
<evidence type="ECO:0000256" key="7">
    <source>
        <dbReference type="ARBA" id="ARBA00023242"/>
    </source>
</evidence>
<name>A0ABR3L804_9TELE</name>
<dbReference type="InterPro" id="IPR036236">
    <property type="entry name" value="Znf_C2H2_sf"/>
</dbReference>
<comment type="subcellular location">
    <subcellularLocation>
        <location evidence="1">Nucleus</location>
    </subcellularLocation>
</comment>
<evidence type="ECO:0000256" key="1">
    <source>
        <dbReference type="ARBA" id="ARBA00004123"/>
    </source>
</evidence>
<feature type="domain" description="BED-type" evidence="8">
    <location>
        <begin position="4"/>
        <end position="51"/>
    </location>
</feature>
<gene>
    <name evidence="9" type="ORF">QQF64_022382</name>
</gene>
<dbReference type="PANTHER" id="PTHR46481">
    <property type="entry name" value="ZINC FINGER BED DOMAIN-CONTAINING PROTEIN 4"/>
    <property type="match status" value="1"/>
</dbReference>
<dbReference type="SUPFAM" id="SSF140996">
    <property type="entry name" value="Hermes dimerisation domain"/>
    <property type="match status" value="1"/>
</dbReference>
<keyword evidence="5" id="KW-0805">Transcription regulation</keyword>
<keyword evidence="3" id="KW-0863">Zinc-finger</keyword>
<dbReference type="InterPro" id="IPR012337">
    <property type="entry name" value="RNaseH-like_sf"/>
</dbReference>
<keyword evidence="6" id="KW-0804">Transcription</keyword>
<dbReference type="SMART" id="SM00614">
    <property type="entry name" value="ZnF_BED"/>
    <property type="match status" value="1"/>
</dbReference>
<sequence>MPAIWEYFKLKDDDRSKAVCKIGTASVSRGGKQSISFNTSNLIKHLKTHHSAKYTEFTNASAKPQQRSLTEVFQKREKLSKDNPRSIKITEALTHFIALDDQPLSVVDNVGFRRLLGVLEPRYDIPSRPYITDVMLPKVYDEVKNHVRSLVHDATAISFTTDIWTSSVCPMSLLSLTAQWIDKVFTVHHITLQVKPFRCSHTSQAIANIFEDMLQIWGIPKSSIHVVLRDNAKNMIKAMADAGLPSLSCAAHTL</sequence>
<evidence type="ECO:0000313" key="10">
    <source>
        <dbReference type="Proteomes" id="UP001558613"/>
    </source>
</evidence>
<keyword evidence="10" id="KW-1185">Reference proteome</keyword>
<keyword evidence="4" id="KW-0862">Zinc</keyword>
<reference evidence="9 10" key="1">
    <citation type="submission" date="2023-09" db="EMBL/GenBank/DDBJ databases">
        <authorList>
            <person name="Wang M."/>
        </authorList>
    </citation>
    <scope>NUCLEOTIDE SEQUENCE [LARGE SCALE GENOMIC DNA]</scope>
    <source>
        <strain evidence="9">GT-2023</strain>
        <tissue evidence="9">Liver</tissue>
    </source>
</reference>
<dbReference type="InterPro" id="IPR052035">
    <property type="entry name" value="ZnF_BED_domain_contain"/>
</dbReference>
<organism evidence="9 10">
    <name type="scientific">Cirrhinus molitorella</name>
    <name type="common">mud carp</name>
    <dbReference type="NCBI Taxonomy" id="172907"/>
    <lineage>
        <taxon>Eukaryota</taxon>
        <taxon>Metazoa</taxon>
        <taxon>Chordata</taxon>
        <taxon>Craniata</taxon>
        <taxon>Vertebrata</taxon>
        <taxon>Euteleostomi</taxon>
        <taxon>Actinopterygii</taxon>
        <taxon>Neopterygii</taxon>
        <taxon>Teleostei</taxon>
        <taxon>Ostariophysi</taxon>
        <taxon>Cypriniformes</taxon>
        <taxon>Cyprinidae</taxon>
        <taxon>Labeoninae</taxon>
        <taxon>Labeonini</taxon>
        <taxon>Cirrhinus</taxon>
    </lineage>
</organism>
<evidence type="ECO:0000256" key="2">
    <source>
        <dbReference type="ARBA" id="ARBA00022723"/>
    </source>
</evidence>
<evidence type="ECO:0000256" key="6">
    <source>
        <dbReference type="ARBA" id="ARBA00023163"/>
    </source>
</evidence>
<proteinExistence type="predicted"/>
<evidence type="ECO:0000259" key="8">
    <source>
        <dbReference type="Pfam" id="PF02892"/>
    </source>
</evidence>
<protein>
    <recommendedName>
        <fullName evidence="8">BED-type domain-containing protein</fullName>
    </recommendedName>
</protein>